<feature type="compositionally biased region" description="Acidic residues" evidence="4">
    <location>
        <begin position="1261"/>
        <end position="1270"/>
    </location>
</feature>
<feature type="compositionally biased region" description="Basic and acidic residues" evidence="4">
    <location>
        <begin position="1271"/>
        <end position="1283"/>
    </location>
</feature>
<feature type="compositionally biased region" description="Polar residues" evidence="4">
    <location>
        <begin position="451"/>
        <end position="462"/>
    </location>
</feature>
<feature type="compositionally biased region" description="Basic and acidic residues" evidence="4">
    <location>
        <begin position="556"/>
        <end position="567"/>
    </location>
</feature>
<feature type="compositionally biased region" description="Polar residues" evidence="4">
    <location>
        <begin position="416"/>
        <end position="428"/>
    </location>
</feature>
<dbReference type="InterPro" id="IPR011124">
    <property type="entry name" value="Znf_CW"/>
</dbReference>
<feature type="region of interest" description="Disordered" evidence="4">
    <location>
        <begin position="414"/>
        <end position="497"/>
    </location>
</feature>
<feature type="domain" description="PWWP" evidence="5">
    <location>
        <begin position="685"/>
        <end position="750"/>
    </location>
</feature>
<dbReference type="PROSITE" id="PS51050">
    <property type="entry name" value="ZF_CW"/>
    <property type="match status" value="1"/>
</dbReference>
<feature type="compositionally biased region" description="Basic and acidic residues" evidence="4">
    <location>
        <begin position="1106"/>
        <end position="1116"/>
    </location>
</feature>
<dbReference type="SUPFAM" id="SSF63748">
    <property type="entry name" value="Tudor/PWWP/MBT"/>
    <property type="match status" value="1"/>
</dbReference>
<feature type="compositionally biased region" description="Polar residues" evidence="4">
    <location>
        <begin position="876"/>
        <end position="893"/>
    </location>
</feature>
<feature type="region of interest" description="Disordered" evidence="4">
    <location>
        <begin position="225"/>
        <end position="327"/>
    </location>
</feature>
<evidence type="ECO:0000259" key="6">
    <source>
        <dbReference type="PROSITE" id="PS51050"/>
    </source>
</evidence>
<evidence type="ECO:0000256" key="1">
    <source>
        <dbReference type="ARBA" id="ARBA00022723"/>
    </source>
</evidence>
<feature type="compositionally biased region" description="Basic and acidic residues" evidence="4">
    <location>
        <begin position="265"/>
        <end position="275"/>
    </location>
</feature>
<feature type="domain" description="CW-type" evidence="6">
    <location>
        <begin position="618"/>
        <end position="670"/>
    </location>
</feature>
<dbReference type="GO" id="GO:0008270">
    <property type="term" value="F:zinc ion binding"/>
    <property type="evidence" value="ECO:0007669"/>
    <property type="project" value="UniProtKB-KW"/>
</dbReference>
<dbReference type="Gene3D" id="2.30.30.140">
    <property type="match status" value="1"/>
</dbReference>
<feature type="compositionally biased region" description="Polar residues" evidence="4">
    <location>
        <begin position="1073"/>
        <end position="1085"/>
    </location>
</feature>
<evidence type="ECO:0000259" key="5">
    <source>
        <dbReference type="PROSITE" id="PS50812"/>
    </source>
</evidence>
<evidence type="ECO:0000313" key="7">
    <source>
        <dbReference type="EMBL" id="JAI62648.1"/>
    </source>
</evidence>
<feature type="region of interest" description="Disordered" evidence="4">
    <location>
        <begin position="510"/>
        <end position="605"/>
    </location>
</feature>
<dbReference type="PANTHER" id="PTHR15999:SF2">
    <property type="entry name" value="ZINC FINGER CW-TYPE PWWP DOMAIN PROTEIN 1"/>
    <property type="match status" value="1"/>
</dbReference>
<keyword evidence="3" id="KW-0862">Zinc</keyword>
<sequence length="1392" mass="158942">MTSINTSVDFLEHPHDPMDERTYASPWNRAYPILPTSHLDQNSFAENGSVPQFAPTSQAPRLPGSGTPFGNSIFQCTNWESSQRQAVQGHTSIFQRANMNRDISEQVFMQSNQCPLRTSQALSSYEDSQNNVLHKKQQETVICNENNTSYGDALTSSQPIAKRIPVFKTTRGKASSIPEKGKKRLVSPSQEEPIKKHSGLPLFSHSQKSAFKPVSKVGIKESAGNSYLLPTPEKENCENDSVNQLKTQPLKPKFGKSHHCPNKKIKNEKDPDLTHHKVGGGNNEASDATLSNKTGKRSEIRHGSQTDTDSPPIKDESNNDEDNIDVIGTSDIENDSELEDLLALTPIQCPIAGKMIQMKKNLSTTVKNKIKQLPRSKGNKKLVSELNQDKKVNQSQDMKGSRKKMIPVIKAKKENLSQPVKNTNSQCQPPKGGKKKSNLQEISNTKKKTSFNDCDTKPSSLTEMHLKTKKKIIRSSSSSSSRHQTMKHGPYIQKGESTYESYTDYSNQEITVSEDSSESILQSSTSHDSSKRSSDLTFSRLSPEPSANPIAAQENALDREIAHDSNKNIKKTTRNANEEITDFLDSSRHNRKTTGNENEETTSLSETVKERVMQLLNSVDEDLWVQCDRCLKWRKLIQIIDPATLPDKWYCTMLPFPGKNSCEEPEEEWQETDRKYVYYEHQFVIGSVVWAQVPGTPWWPAMVDIDPDYRRYDWFNSTWTYPTSYHVTFFGEPVTRAWVTCRNIKVFKQHDTYRKFLNDGKKDPTRDIVLRKAVQEACHAISMEVQHRRKTYTFVTRYTGKIGKSPDKSHSGPSSSTQLGEREQEKDSKNESIISRKRDLYLDYLKGGEETHNMKTPSPIKMTLAQRKQQQEAKQLHSTASTFAGQPSSAQVRDSTVNDYKKNVQSEPFHDNINAKNTDNNENYCKSTRKKQNSDCKLNEWNSSEKKVRKIKGIMNSTSKEITSKMEHSNLSGHSVDQKKSDEFHETHSSDNTSNRAQKDDEYCITKMSCRNGVENSPGNKKTFESENICGNNSATFQKHFTIKEAKGTKGTSSEKSEEISDSGKEMHESDQNLDSKNSHIMSHTQYDENEEQFDSFNSEFVGRNQEQDDTHEGKTDNMSNDEDTGDDQNYTDHKEHNQNPYDTAYVDEKHDNESSSYEEYHIGTDVSHAHSDNESSPERYDNERSHEQLHTEDSCKTHAWNKNKGTGNSEEQDDGDYDQDGNEDKCEELDNTGYDYEQDNDYEILDNEKKCNSQKNYDDKGDDEQYNEETYEKRDKGDDCESQKTYNNGSNYGQHNGETYERHNSRGDCEVQNYESNDDVEYENEDVYDEQDNIEYEDNKGNIEKQKYFEEQDNTVCEDSECSSEEQNDYEELDNCGSEEGESDCEEYYEN</sequence>
<evidence type="ECO:0000256" key="3">
    <source>
        <dbReference type="ARBA" id="ARBA00022833"/>
    </source>
</evidence>
<feature type="compositionally biased region" description="Basic and acidic residues" evidence="4">
    <location>
        <begin position="1299"/>
        <end position="1310"/>
    </location>
</feature>
<feature type="compositionally biased region" description="Basic and acidic residues" evidence="4">
    <location>
        <begin position="1043"/>
        <end position="1071"/>
    </location>
</feature>
<feature type="compositionally biased region" description="Polar residues" evidence="4">
    <location>
        <begin position="283"/>
        <end position="293"/>
    </location>
</feature>
<evidence type="ECO:0008006" key="8">
    <source>
        <dbReference type="Google" id="ProtNLM"/>
    </source>
</evidence>
<proteinExistence type="predicted"/>
<feature type="region of interest" description="Disordered" evidence="4">
    <location>
        <begin position="1352"/>
        <end position="1392"/>
    </location>
</feature>
<feature type="compositionally biased region" description="Basic and acidic residues" evidence="4">
    <location>
        <begin position="976"/>
        <end position="989"/>
    </location>
</feature>
<reference evidence="7" key="1">
    <citation type="submission" date="2015-09" db="EMBL/GenBank/DDBJ databases">
        <title>Scylla olivacea transcriptome.</title>
        <authorList>
            <person name="Ikhwanuddin M."/>
        </authorList>
    </citation>
    <scope>NUCLEOTIDE SEQUENCE</scope>
</reference>
<feature type="region of interest" description="Disordered" evidence="4">
    <location>
        <begin position="868"/>
        <end position="893"/>
    </location>
</feature>
<feature type="region of interest" description="Disordered" evidence="4">
    <location>
        <begin position="1043"/>
        <end position="1325"/>
    </location>
</feature>
<feature type="region of interest" description="Disordered" evidence="4">
    <location>
        <begin position="962"/>
        <end position="1000"/>
    </location>
</feature>
<feature type="region of interest" description="Disordered" evidence="4">
    <location>
        <begin position="802"/>
        <end position="833"/>
    </location>
</feature>
<evidence type="ECO:0000256" key="2">
    <source>
        <dbReference type="ARBA" id="ARBA00022771"/>
    </source>
</evidence>
<dbReference type="PANTHER" id="PTHR15999">
    <property type="entry name" value="ZINC FINGER CW-TYPE PWWP DOMAIN PROTEIN 1"/>
    <property type="match status" value="1"/>
</dbReference>
<feature type="compositionally biased region" description="Basic residues" evidence="4">
    <location>
        <begin position="253"/>
        <end position="264"/>
    </location>
</feature>
<dbReference type="InterPro" id="IPR042778">
    <property type="entry name" value="ZCWPW1/ZCWPW2"/>
</dbReference>
<keyword evidence="1" id="KW-0479">Metal-binding</keyword>
<organism evidence="7">
    <name type="scientific">Scylla olivacea</name>
    <name type="common">Orange mud crab</name>
    <name type="synonym">Cancer olivacea</name>
    <dbReference type="NCBI Taxonomy" id="85551"/>
    <lineage>
        <taxon>Eukaryota</taxon>
        <taxon>Metazoa</taxon>
        <taxon>Ecdysozoa</taxon>
        <taxon>Arthropoda</taxon>
        <taxon>Crustacea</taxon>
        <taxon>Multicrustacea</taxon>
        <taxon>Malacostraca</taxon>
        <taxon>Eumalacostraca</taxon>
        <taxon>Eucarida</taxon>
        <taxon>Decapoda</taxon>
        <taxon>Pleocyemata</taxon>
        <taxon>Brachyura</taxon>
        <taxon>Eubrachyura</taxon>
        <taxon>Portunoidea</taxon>
        <taxon>Portunidae</taxon>
        <taxon>Portuninae</taxon>
        <taxon>Scylla</taxon>
    </lineage>
</organism>
<feature type="compositionally biased region" description="Low complexity" evidence="4">
    <location>
        <begin position="593"/>
        <end position="605"/>
    </location>
</feature>
<keyword evidence="2" id="KW-0863">Zinc-finger</keyword>
<protein>
    <recommendedName>
        <fullName evidence="8">CW-type domain-containing protein</fullName>
    </recommendedName>
</protein>
<dbReference type="Pfam" id="PF00855">
    <property type="entry name" value="PWWP"/>
    <property type="match status" value="1"/>
</dbReference>
<dbReference type="Pfam" id="PF07496">
    <property type="entry name" value="zf-CW"/>
    <property type="match status" value="1"/>
</dbReference>
<feature type="compositionally biased region" description="Polar residues" evidence="4">
    <location>
        <begin position="1284"/>
        <end position="1298"/>
    </location>
</feature>
<feature type="region of interest" description="Disordered" evidence="4">
    <location>
        <begin position="169"/>
        <end position="207"/>
    </location>
</feature>
<feature type="compositionally biased region" description="Acidic residues" evidence="4">
    <location>
        <begin position="1211"/>
        <end position="1246"/>
    </location>
</feature>
<name>A0A0N7ZBU8_SCYOL</name>
<evidence type="ECO:0000256" key="4">
    <source>
        <dbReference type="SAM" id="MobiDB-lite"/>
    </source>
</evidence>
<dbReference type="Gene3D" id="3.30.40.100">
    <property type="match status" value="1"/>
</dbReference>
<dbReference type="EMBL" id="GDRN01078058">
    <property type="protein sequence ID" value="JAI62648.1"/>
    <property type="molecule type" value="Transcribed_RNA"/>
</dbReference>
<dbReference type="InterPro" id="IPR000313">
    <property type="entry name" value="PWWP_dom"/>
</dbReference>
<dbReference type="CDD" id="cd20145">
    <property type="entry name" value="PWWP_ZCWPW1"/>
    <property type="match status" value="1"/>
</dbReference>
<feature type="compositionally biased region" description="Basic and acidic residues" evidence="4">
    <location>
        <begin position="1147"/>
        <end position="1197"/>
    </location>
</feature>
<feature type="compositionally biased region" description="Basic and acidic residues" evidence="4">
    <location>
        <begin position="820"/>
        <end position="833"/>
    </location>
</feature>
<feature type="compositionally biased region" description="Basic and acidic residues" evidence="4">
    <location>
        <begin position="1247"/>
        <end position="1260"/>
    </location>
</feature>
<accession>A0A0N7ZBU8</accession>
<dbReference type="PROSITE" id="PS50812">
    <property type="entry name" value="PWWP"/>
    <property type="match status" value="1"/>
</dbReference>
<dbReference type="GO" id="GO:0005634">
    <property type="term" value="C:nucleus"/>
    <property type="evidence" value="ECO:0007669"/>
    <property type="project" value="TreeGrafter"/>
</dbReference>
<feature type="compositionally biased region" description="Low complexity" evidence="4">
    <location>
        <begin position="518"/>
        <end position="527"/>
    </location>
</feature>